<feature type="compositionally biased region" description="Basic residues" evidence="1">
    <location>
        <begin position="167"/>
        <end position="177"/>
    </location>
</feature>
<feature type="region of interest" description="Disordered" evidence="1">
    <location>
        <begin position="1"/>
        <end position="82"/>
    </location>
</feature>
<protein>
    <submittedName>
        <fullName evidence="2">Uncharacterized protein</fullName>
    </submittedName>
</protein>
<dbReference type="EMBL" id="JANPWB010000006">
    <property type="protein sequence ID" value="KAJ1177098.1"/>
    <property type="molecule type" value="Genomic_DNA"/>
</dbReference>
<reference evidence="2" key="1">
    <citation type="journal article" date="2022" name="bioRxiv">
        <title>Sequencing and chromosome-scale assembly of the giantPleurodeles waltlgenome.</title>
        <authorList>
            <person name="Brown T."/>
            <person name="Elewa A."/>
            <person name="Iarovenko S."/>
            <person name="Subramanian E."/>
            <person name="Araus A.J."/>
            <person name="Petzold A."/>
            <person name="Susuki M."/>
            <person name="Suzuki K.-i.T."/>
            <person name="Hayashi T."/>
            <person name="Toyoda A."/>
            <person name="Oliveira C."/>
            <person name="Osipova E."/>
            <person name="Leigh N.D."/>
            <person name="Simon A."/>
            <person name="Yun M.H."/>
        </authorList>
    </citation>
    <scope>NUCLEOTIDE SEQUENCE</scope>
    <source>
        <strain evidence="2">20211129_DDA</strain>
        <tissue evidence="2">Liver</tissue>
    </source>
</reference>
<comment type="caution">
    <text evidence="2">The sequence shown here is derived from an EMBL/GenBank/DDBJ whole genome shotgun (WGS) entry which is preliminary data.</text>
</comment>
<feature type="compositionally biased region" description="Basic and acidic residues" evidence="1">
    <location>
        <begin position="1"/>
        <end position="21"/>
    </location>
</feature>
<gene>
    <name evidence="2" type="ORF">NDU88_002360</name>
</gene>
<proteinExistence type="predicted"/>
<feature type="region of interest" description="Disordered" evidence="1">
    <location>
        <begin position="153"/>
        <end position="177"/>
    </location>
</feature>
<evidence type="ECO:0000256" key="1">
    <source>
        <dbReference type="SAM" id="MobiDB-lite"/>
    </source>
</evidence>
<dbReference type="Proteomes" id="UP001066276">
    <property type="component" value="Chromosome 3_2"/>
</dbReference>
<keyword evidence="3" id="KW-1185">Reference proteome</keyword>
<feature type="compositionally biased region" description="Basic and acidic residues" evidence="1">
    <location>
        <begin position="30"/>
        <end position="41"/>
    </location>
</feature>
<dbReference type="AlphaFoldDB" id="A0AAV7TMW7"/>
<accession>A0AAV7TMW7</accession>
<sequence length="177" mass="20103">MPTSGGEEKEPEGNREKKKDTGLTAQGLRLRSEGRLEEQPYHNRSVQPADRIAETTQTDSGAEEEHHDRRRNPGKSEEARHIPGGTWLFQVYDRLRSQIILMLKRGVVVREWYGGEEDNRREKEGRHGRQGVPRRIQRIPELGGAGRTISILQAKGEQEEAGSPILGRRRQIPGSKK</sequence>
<organism evidence="2 3">
    <name type="scientific">Pleurodeles waltl</name>
    <name type="common">Iberian ribbed newt</name>
    <dbReference type="NCBI Taxonomy" id="8319"/>
    <lineage>
        <taxon>Eukaryota</taxon>
        <taxon>Metazoa</taxon>
        <taxon>Chordata</taxon>
        <taxon>Craniata</taxon>
        <taxon>Vertebrata</taxon>
        <taxon>Euteleostomi</taxon>
        <taxon>Amphibia</taxon>
        <taxon>Batrachia</taxon>
        <taxon>Caudata</taxon>
        <taxon>Salamandroidea</taxon>
        <taxon>Salamandridae</taxon>
        <taxon>Pleurodelinae</taxon>
        <taxon>Pleurodeles</taxon>
    </lineage>
</organism>
<evidence type="ECO:0000313" key="2">
    <source>
        <dbReference type="EMBL" id="KAJ1177098.1"/>
    </source>
</evidence>
<evidence type="ECO:0000313" key="3">
    <source>
        <dbReference type="Proteomes" id="UP001066276"/>
    </source>
</evidence>
<name>A0AAV7TMW7_PLEWA</name>